<dbReference type="PANTHER" id="PTHR42643:SF24">
    <property type="entry name" value="IONOTROPIC RECEPTOR 60A"/>
    <property type="match status" value="1"/>
</dbReference>
<name>A0AAE1FVH8_PETCI</name>
<reference evidence="9" key="1">
    <citation type="submission" date="2023-10" db="EMBL/GenBank/DDBJ databases">
        <title>Genome assemblies of two species of porcelain crab, Petrolisthes cinctipes and Petrolisthes manimaculis (Anomura: Porcellanidae).</title>
        <authorList>
            <person name="Angst P."/>
        </authorList>
    </citation>
    <scope>NUCLEOTIDE SEQUENCE</scope>
    <source>
        <strain evidence="9">PB745_01</strain>
        <tissue evidence="9">Gill</tissue>
    </source>
</reference>
<dbReference type="EMBL" id="JAWQEG010001542">
    <property type="protein sequence ID" value="KAK3878598.1"/>
    <property type="molecule type" value="Genomic_DNA"/>
</dbReference>
<keyword evidence="2" id="KW-1003">Cell membrane</keyword>
<feature type="signal peptide" evidence="8">
    <location>
        <begin position="1"/>
        <end position="20"/>
    </location>
</feature>
<keyword evidence="4" id="KW-1133">Transmembrane helix</keyword>
<keyword evidence="5" id="KW-0472">Membrane</keyword>
<dbReference type="GO" id="GO:0005886">
    <property type="term" value="C:plasma membrane"/>
    <property type="evidence" value="ECO:0007669"/>
    <property type="project" value="UniProtKB-SubCell"/>
</dbReference>
<protein>
    <recommendedName>
        <fullName evidence="11">Receptor ligand binding region domain-containing protein</fullName>
    </recommendedName>
</protein>
<evidence type="ECO:0008006" key="11">
    <source>
        <dbReference type="Google" id="ProtNLM"/>
    </source>
</evidence>
<dbReference type="PANTHER" id="PTHR42643">
    <property type="entry name" value="IONOTROPIC RECEPTOR 20A-RELATED"/>
    <property type="match status" value="1"/>
</dbReference>
<evidence type="ECO:0000256" key="2">
    <source>
        <dbReference type="ARBA" id="ARBA00022475"/>
    </source>
</evidence>
<proteinExistence type="predicted"/>
<keyword evidence="10" id="KW-1185">Reference proteome</keyword>
<dbReference type="AlphaFoldDB" id="A0AAE1FVH8"/>
<evidence type="ECO:0000256" key="7">
    <source>
        <dbReference type="ARBA" id="ARBA00023180"/>
    </source>
</evidence>
<dbReference type="SUPFAM" id="SSF53850">
    <property type="entry name" value="Periplasmic binding protein-like II"/>
    <property type="match status" value="1"/>
</dbReference>
<keyword evidence="3" id="KW-0812">Transmembrane</keyword>
<dbReference type="Gene3D" id="3.40.50.2300">
    <property type="match status" value="1"/>
</dbReference>
<evidence type="ECO:0000313" key="10">
    <source>
        <dbReference type="Proteomes" id="UP001286313"/>
    </source>
</evidence>
<evidence type="ECO:0000256" key="1">
    <source>
        <dbReference type="ARBA" id="ARBA00004651"/>
    </source>
</evidence>
<evidence type="ECO:0000313" key="9">
    <source>
        <dbReference type="EMBL" id="KAK3878598.1"/>
    </source>
</evidence>
<evidence type="ECO:0000256" key="5">
    <source>
        <dbReference type="ARBA" id="ARBA00023136"/>
    </source>
</evidence>
<keyword evidence="6" id="KW-0675">Receptor</keyword>
<comment type="subcellular location">
    <subcellularLocation>
        <location evidence="1">Cell membrane</location>
        <topology evidence="1">Multi-pass membrane protein</topology>
    </subcellularLocation>
</comment>
<dbReference type="InterPro" id="IPR052192">
    <property type="entry name" value="Insect_Ionotropic_Sensory_Rcpt"/>
</dbReference>
<evidence type="ECO:0000256" key="6">
    <source>
        <dbReference type="ARBA" id="ARBA00023170"/>
    </source>
</evidence>
<comment type="caution">
    <text evidence="9">The sequence shown here is derived from an EMBL/GenBank/DDBJ whole genome shotgun (WGS) entry which is preliminary data.</text>
</comment>
<evidence type="ECO:0000256" key="4">
    <source>
        <dbReference type="ARBA" id="ARBA00022989"/>
    </source>
</evidence>
<dbReference type="Proteomes" id="UP001286313">
    <property type="component" value="Unassembled WGS sequence"/>
</dbReference>
<evidence type="ECO:0000256" key="8">
    <source>
        <dbReference type="SAM" id="SignalP"/>
    </source>
</evidence>
<evidence type="ECO:0000256" key="3">
    <source>
        <dbReference type="ARBA" id="ARBA00022692"/>
    </source>
</evidence>
<keyword evidence="8" id="KW-0732">Signal</keyword>
<gene>
    <name evidence="9" type="ORF">Pcinc_016779</name>
</gene>
<feature type="chain" id="PRO_5042284730" description="Receptor ligand binding region domain-containing protein" evidence="8">
    <location>
        <begin position="21"/>
        <end position="267"/>
    </location>
</feature>
<organism evidence="9 10">
    <name type="scientific">Petrolisthes cinctipes</name>
    <name type="common">Flat porcelain crab</name>
    <dbReference type="NCBI Taxonomy" id="88211"/>
    <lineage>
        <taxon>Eukaryota</taxon>
        <taxon>Metazoa</taxon>
        <taxon>Ecdysozoa</taxon>
        <taxon>Arthropoda</taxon>
        <taxon>Crustacea</taxon>
        <taxon>Multicrustacea</taxon>
        <taxon>Malacostraca</taxon>
        <taxon>Eumalacostraca</taxon>
        <taxon>Eucarida</taxon>
        <taxon>Decapoda</taxon>
        <taxon>Pleocyemata</taxon>
        <taxon>Anomura</taxon>
        <taxon>Galatheoidea</taxon>
        <taxon>Porcellanidae</taxon>
        <taxon>Petrolisthes</taxon>
    </lineage>
</organism>
<keyword evidence="7" id="KW-0325">Glycoprotein</keyword>
<sequence>MNKPGRLLPLVMFLLQTSQHSDVVIIHDYTNSGVKELVKSFSERWAATTILTATPAPDLSQLLVALSTFHTNDLRYMVLLCSANTTRTVFDMVRDQNLESRRVRWLVVEEEPDLADPLLYTLREGSLVVEKNTAYMSGRVASEIYAIQNGRQRYHMARDTFMPQPYGIVCPSGAPFTPTFSLMLGRMVESGLVDKWHRDEVTNFIIQQTASQGKGEDQGAGTNMGQVRVAIKPLSLDHLQGGFYILGLGSLVAGSVLITETLAYPLI</sequence>
<accession>A0AAE1FVH8</accession>